<accession>A0A9W9FKK8</accession>
<keyword evidence="6" id="KW-0804">Transcription</keyword>
<keyword evidence="5" id="KW-0496">Mitochondrion</keyword>
<comment type="subcellular location">
    <subcellularLocation>
        <location evidence="1">Mitochondrion</location>
    </subcellularLocation>
</comment>
<dbReference type="EMBL" id="JAPMSZ010000005">
    <property type="protein sequence ID" value="KAJ5101931.1"/>
    <property type="molecule type" value="Genomic_DNA"/>
</dbReference>
<evidence type="ECO:0000256" key="3">
    <source>
        <dbReference type="ARBA" id="ARBA00022980"/>
    </source>
</evidence>
<dbReference type="Pfam" id="PF12829">
    <property type="entry name" value="Mhr1"/>
    <property type="match status" value="1"/>
</dbReference>
<dbReference type="PANTHER" id="PTHR28184">
    <property type="entry name" value="MITOCHONDRIAL HOMOLOGOUS RECOMBINATION PROTEIN 1"/>
    <property type="match status" value="1"/>
</dbReference>
<dbReference type="GO" id="GO:1990904">
    <property type="term" value="C:ribonucleoprotein complex"/>
    <property type="evidence" value="ECO:0007669"/>
    <property type="project" value="UniProtKB-KW"/>
</dbReference>
<reference evidence="9" key="1">
    <citation type="submission" date="2022-11" db="EMBL/GenBank/DDBJ databases">
        <authorList>
            <person name="Petersen C."/>
        </authorList>
    </citation>
    <scope>NUCLEOTIDE SEQUENCE</scope>
    <source>
        <strain evidence="9">IBT 34128</strain>
    </source>
</reference>
<evidence type="ECO:0000313" key="10">
    <source>
        <dbReference type="Proteomes" id="UP001141434"/>
    </source>
</evidence>
<proteinExistence type="inferred from homology"/>
<dbReference type="GeneID" id="81393903"/>
<evidence type="ECO:0000256" key="7">
    <source>
        <dbReference type="ARBA" id="ARBA00023274"/>
    </source>
</evidence>
<gene>
    <name evidence="9" type="ORF">NUU61_004153</name>
</gene>
<evidence type="ECO:0000256" key="1">
    <source>
        <dbReference type="ARBA" id="ARBA00004173"/>
    </source>
</evidence>
<reference evidence="9" key="2">
    <citation type="journal article" date="2023" name="IMA Fungus">
        <title>Comparative genomic study of the Penicillium genus elucidates a diverse pangenome and 15 lateral gene transfer events.</title>
        <authorList>
            <person name="Petersen C."/>
            <person name="Sorensen T."/>
            <person name="Nielsen M.R."/>
            <person name="Sondergaard T.E."/>
            <person name="Sorensen J.L."/>
            <person name="Fitzpatrick D.A."/>
            <person name="Frisvad J.C."/>
            <person name="Nielsen K.L."/>
        </authorList>
    </citation>
    <scope>NUCLEOTIDE SEQUENCE</scope>
    <source>
        <strain evidence="9">IBT 34128</strain>
    </source>
</reference>
<evidence type="ECO:0000256" key="6">
    <source>
        <dbReference type="ARBA" id="ARBA00023163"/>
    </source>
</evidence>
<evidence type="ECO:0000256" key="8">
    <source>
        <dbReference type="ARBA" id="ARBA00035185"/>
    </source>
</evidence>
<evidence type="ECO:0000256" key="5">
    <source>
        <dbReference type="ARBA" id="ARBA00023128"/>
    </source>
</evidence>
<dbReference type="GO" id="GO:0005840">
    <property type="term" value="C:ribosome"/>
    <property type="evidence" value="ECO:0007669"/>
    <property type="project" value="UniProtKB-KW"/>
</dbReference>
<keyword evidence="3" id="KW-0689">Ribosomal protein</keyword>
<keyword evidence="10" id="KW-1185">Reference proteome</keyword>
<evidence type="ECO:0000313" key="9">
    <source>
        <dbReference type="EMBL" id="KAJ5101931.1"/>
    </source>
</evidence>
<evidence type="ECO:0000256" key="2">
    <source>
        <dbReference type="ARBA" id="ARBA00010741"/>
    </source>
</evidence>
<comment type="caution">
    <text evidence="9">The sequence shown here is derived from an EMBL/GenBank/DDBJ whole genome shotgun (WGS) entry which is preliminary data.</text>
</comment>
<dbReference type="RefSeq" id="XP_056512762.1">
    <property type="nucleotide sequence ID" value="XM_056654735.1"/>
</dbReference>
<name>A0A9W9FKK8_9EURO</name>
<dbReference type="AlphaFoldDB" id="A0A9W9FKK8"/>
<dbReference type="GO" id="GO:0005739">
    <property type="term" value="C:mitochondrion"/>
    <property type="evidence" value="ECO:0007669"/>
    <property type="project" value="UniProtKB-SubCell"/>
</dbReference>
<protein>
    <recommendedName>
        <fullName evidence="8">Large ribosomal subunit protein mL67</fullName>
    </recommendedName>
</protein>
<keyword evidence="4" id="KW-0805">Transcription regulation</keyword>
<organism evidence="9 10">
    <name type="scientific">Penicillium alfredii</name>
    <dbReference type="NCBI Taxonomy" id="1506179"/>
    <lineage>
        <taxon>Eukaryota</taxon>
        <taxon>Fungi</taxon>
        <taxon>Dikarya</taxon>
        <taxon>Ascomycota</taxon>
        <taxon>Pezizomycotina</taxon>
        <taxon>Eurotiomycetes</taxon>
        <taxon>Eurotiomycetidae</taxon>
        <taxon>Eurotiales</taxon>
        <taxon>Aspergillaceae</taxon>
        <taxon>Penicillium</taxon>
    </lineage>
</organism>
<dbReference type="GO" id="GO:0003697">
    <property type="term" value="F:single-stranded DNA binding"/>
    <property type="evidence" value="ECO:0007669"/>
    <property type="project" value="InterPro"/>
</dbReference>
<dbReference type="OrthoDB" id="5333655at2759"/>
<dbReference type="GO" id="GO:0003735">
    <property type="term" value="F:structural constituent of ribosome"/>
    <property type="evidence" value="ECO:0007669"/>
    <property type="project" value="TreeGrafter"/>
</dbReference>
<dbReference type="Proteomes" id="UP001141434">
    <property type="component" value="Unassembled WGS sequence"/>
</dbReference>
<dbReference type="GO" id="GO:0000150">
    <property type="term" value="F:DNA strand exchange activity"/>
    <property type="evidence" value="ECO:0007669"/>
    <property type="project" value="InterPro"/>
</dbReference>
<comment type="similarity">
    <text evidence="2">Belongs to the mitochondrion-specific ribosomal protein mL67 family.</text>
</comment>
<keyword evidence="7" id="KW-0687">Ribonucleoprotein</keyword>
<sequence>MASSTQPQKAFSKIFDATRVSIKSVLRDRAVIPRDTIVQGQLRHPNSNAFKEHRFRETVRFQKALNSVSHGRHIFAYQHLRTKQVVYSLTRHLEENNVLRQLVYHGKKTVPAELRPDMWAPHYSVHFGDARLGLRAYRLLREFSMQRQLAPPPELITVTEEYLAARRPREPVEAEEYDKKNRKRIGQFMHKRERAKVLMNQKATSIADVAAVLSIQDEEIKNGLLEKEYERGYLGPAARRRRREARLREQKIAEAHAARVATMEKSLEAHITDQIDRYPQQPDQIKILWQDVHDANYAESWPDRVEHGELAARRGFIMGPEKFRRGSTNVAAKAEAEFQAEQKRSRGLLMSA</sequence>
<dbReference type="InterPro" id="IPR024629">
    <property type="entry name" value="Ribosomal_mL67"/>
</dbReference>
<evidence type="ECO:0000256" key="4">
    <source>
        <dbReference type="ARBA" id="ARBA00023015"/>
    </source>
</evidence>
<dbReference type="PANTHER" id="PTHR28184:SF1">
    <property type="entry name" value="LARGE RIBOSOMAL SUBUNIT PROTEIN ML67"/>
    <property type="match status" value="1"/>
</dbReference>